<protein>
    <submittedName>
        <fullName evidence="2">Transcriptional repressor</fullName>
    </submittedName>
</protein>
<dbReference type="Gene3D" id="1.10.10.10">
    <property type="entry name" value="Winged helix-like DNA-binding domain superfamily/Winged helix DNA-binding domain"/>
    <property type="match status" value="1"/>
</dbReference>
<dbReference type="PANTHER" id="PTHR33202:SF7">
    <property type="entry name" value="FERRIC UPTAKE REGULATION PROTEIN"/>
    <property type="match status" value="1"/>
</dbReference>
<organism evidence="2 3">
    <name type="scientific">Methylobacterium oryzae</name>
    <dbReference type="NCBI Taxonomy" id="334852"/>
    <lineage>
        <taxon>Bacteria</taxon>
        <taxon>Pseudomonadati</taxon>
        <taxon>Pseudomonadota</taxon>
        <taxon>Alphaproteobacteria</taxon>
        <taxon>Hyphomicrobiales</taxon>
        <taxon>Methylobacteriaceae</taxon>
        <taxon>Methylobacterium</taxon>
    </lineage>
</organism>
<accession>A0ABU7TTW3</accession>
<dbReference type="InterPro" id="IPR002481">
    <property type="entry name" value="FUR"/>
</dbReference>
<gene>
    <name evidence="2" type="ORF">MOTC310_23980</name>
</gene>
<reference evidence="2 3" key="1">
    <citation type="journal article" date="2012" name="Genet. Mol. Biol.">
        <title>Analysis of 16S rRNA and mxaF genes revealing insights into Methylobacterium niche-specific plant association.</title>
        <authorList>
            <person name="Dourado M.N."/>
            <person name="Andreote F.D."/>
            <person name="Dini-Andreote F."/>
            <person name="Conti R."/>
            <person name="Araujo J.M."/>
            <person name="Araujo W.L."/>
        </authorList>
    </citation>
    <scope>NUCLEOTIDE SEQUENCE [LARGE SCALE GENOMIC DNA]</scope>
    <source>
        <strain evidence="2 3">TC3-10</strain>
    </source>
</reference>
<evidence type="ECO:0000313" key="2">
    <source>
        <dbReference type="EMBL" id="MEE7493349.1"/>
    </source>
</evidence>
<evidence type="ECO:0000313" key="3">
    <source>
        <dbReference type="Proteomes" id="UP001355206"/>
    </source>
</evidence>
<evidence type="ECO:0000256" key="1">
    <source>
        <dbReference type="SAM" id="MobiDB-lite"/>
    </source>
</evidence>
<proteinExistence type="predicted"/>
<dbReference type="Pfam" id="PF01475">
    <property type="entry name" value="FUR"/>
    <property type="match status" value="1"/>
</dbReference>
<dbReference type="SUPFAM" id="SSF46785">
    <property type="entry name" value="Winged helix' DNA-binding domain"/>
    <property type="match status" value="1"/>
</dbReference>
<dbReference type="NCBIfam" id="NF045678">
    <property type="entry name" value="TransRegIrrA"/>
    <property type="match status" value="1"/>
</dbReference>
<dbReference type="InterPro" id="IPR036388">
    <property type="entry name" value="WH-like_DNA-bd_sf"/>
</dbReference>
<dbReference type="Proteomes" id="UP001355206">
    <property type="component" value="Unassembled WGS sequence"/>
</dbReference>
<dbReference type="EMBL" id="MLCA01000014">
    <property type="protein sequence ID" value="MEE7493349.1"/>
    <property type="molecule type" value="Genomic_DNA"/>
</dbReference>
<name>A0ABU7TTW3_9HYPH</name>
<dbReference type="PANTHER" id="PTHR33202">
    <property type="entry name" value="ZINC UPTAKE REGULATION PROTEIN"/>
    <property type="match status" value="1"/>
</dbReference>
<comment type="caution">
    <text evidence="2">The sequence shown here is derived from an EMBL/GenBank/DDBJ whole genome shotgun (WGS) entry which is preliminary data.</text>
</comment>
<feature type="compositionally biased region" description="Basic and acidic residues" evidence="1">
    <location>
        <begin position="1"/>
        <end position="17"/>
    </location>
</feature>
<feature type="region of interest" description="Disordered" evidence="1">
    <location>
        <begin position="1"/>
        <end position="23"/>
    </location>
</feature>
<dbReference type="InterPro" id="IPR036390">
    <property type="entry name" value="WH_DNA-bd_sf"/>
</dbReference>
<keyword evidence="3" id="KW-1185">Reference proteome</keyword>
<sequence length="184" mass="20011">MALSEQHHALRHAEPAHRLRGVGAPTADGVARRLRAAGIRPTRQRVAICSLLFGGGDRHVTAEVLFEEAQRIKIPISLATIYNCLHTFAKRRLIRELFVDPTTTYYDTNTSDHCHFVSQVDGSIMDVPAAGIQLGPIEGVPEGLHVVDVQVVVRLRPKVDGRSISPAEDLSGVSTTPPYPATPV</sequence>